<accession>A0A2N0PNB7</accession>
<gene>
    <name evidence="1" type="ORF">RhiirA5_376360</name>
</gene>
<reference evidence="1 2" key="1">
    <citation type="submission" date="2016-04" db="EMBL/GenBank/DDBJ databases">
        <title>Genome analyses suggest a sexual origin of heterokaryosis in a supposedly ancient asexual fungus.</title>
        <authorList>
            <person name="Ropars J."/>
            <person name="Sedzielewska K."/>
            <person name="Noel J."/>
            <person name="Charron P."/>
            <person name="Farinelli L."/>
            <person name="Marton T."/>
            <person name="Kruger M."/>
            <person name="Pelin A."/>
            <person name="Brachmann A."/>
            <person name="Corradi N."/>
        </authorList>
    </citation>
    <scope>NUCLEOTIDE SEQUENCE [LARGE SCALE GENOMIC DNA]</scope>
    <source>
        <strain evidence="1 2">A5</strain>
    </source>
</reference>
<dbReference type="EMBL" id="LLXJ01000556">
    <property type="protein sequence ID" value="PKC08320.1"/>
    <property type="molecule type" value="Genomic_DNA"/>
</dbReference>
<dbReference type="Proteomes" id="UP000232722">
    <property type="component" value="Unassembled WGS sequence"/>
</dbReference>
<reference evidence="1 2" key="2">
    <citation type="submission" date="2017-09" db="EMBL/GenBank/DDBJ databases">
        <title>Extensive intraspecific genome diversity in a model arbuscular mycorrhizal fungus.</title>
        <authorList>
            <person name="Chen E.C."/>
            <person name="Morin E."/>
            <person name="Beaudet D."/>
            <person name="Noel J."/>
            <person name="Ndikumana S."/>
            <person name="Charron P."/>
            <person name="St-Onge C."/>
            <person name="Giorgi J."/>
            <person name="Grigoriev I.V."/>
            <person name="Roux C."/>
            <person name="Martin F.M."/>
            <person name="Corradi N."/>
        </authorList>
    </citation>
    <scope>NUCLEOTIDE SEQUENCE [LARGE SCALE GENOMIC DNA]</scope>
    <source>
        <strain evidence="1 2">A5</strain>
    </source>
</reference>
<comment type="caution">
    <text evidence="1">The sequence shown here is derived from an EMBL/GenBank/DDBJ whole genome shotgun (WGS) entry which is preliminary data.</text>
</comment>
<protein>
    <submittedName>
        <fullName evidence="1">Uncharacterized protein</fullName>
    </submittedName>
</protein>
<proteinExistence type="predicted"/>
<evidence type="ECO:0000313" key="1">
    <source>
        <dbReference type="EMBL" id="PKC08320.1"/>
    </source>
</evidence>
<sequence>MVKSVKSLVKTKNQLIGLVNYDISFLDWYRRDPSLWISIGSFTLDRYWLRPSFWIDIFILDQYQLRPFILESGSISASTLRSGSVSASTFRFGSPTRAFGYAATRCIHKDSPIGILSEPNKKGYWHLIGCRFVIIRPVY</sequence>
<organism evidence="1 2">
    <name type="scientific">Rhizophagus irregularis</name>
    <dbReference type="NCBI Taxonomy" id="588596"/>
    <lineage>
        <taxon>Eukaryota</taxon>
        <taxon>Fungi</taxon>
        <taxon>Fungi incertae sedis</taxon>
        <taxon>Mucoromycota</taxon>
        <taxon>Glomeromycotina</taxon>
        <taxon>Glomeromycetes</taxon>
        <taxon>Glomerales</taxon>
        <taxon>Glomeraceae</taxon>
        <taxon>Rhizophagus</taxon>
    </lineage>
</organism>
<dbReference type="AlphaFoldDB" id="A0A2N0PNB7"/>
<evidence type="ECO:0000313" key="2">
    <source>
        <dbReference type="Proteomes" id="UP000232722"/>
    </source>
</evidence>
<dbReference type="VEuPathDB" id="FungiDB:FUN_004207"/>
<name>A0A2N0PNB7_9GLOM</name>